<proteinExistence type="predicted"/>
<feature type="domain" description="SLH" evidence="2">
    <location>
        <begin position="88"/>
        <end position="151"/>
    </location>
</feature>
<dbReference type="Proteomes" id="UP000247476">
    <property type="component" value="Unassembled WGS sequence"/>
</dbReference>
<reference evidence="3 4" key="1">
    <citation type="submission" date="2018-05" db="EMBL/GenBank/DDBJ databases">
        <title>Paenibacillus flagellatus sp. nov., isolated from selenium mineral soil.</title>
        <authorList>
            <person name="Dai X."/>
        </authorList>
    </citation>
    <scope>NUCLEOTIDE SEQUENCE [LARGE SCALE GENOMIC DNA]</scope>
    <source>
        <strain evidence="3 4">DXL2</strain>
    </source>
</reference>
<evidence type="ECO:0000256" key="1">
    <source>
        <dbReference type="SAM" id="MobiDB-lite"/>
    </source>
</evidence>
<dbReference type="Gene3D" id="2.50.20.20">
    <property type="match status" value="1"/>
</dbReference>
<evidence type="ECO:0000259" key="2">
    <source>
        <dbReference type="PROSITE" id="PS51272"/>
    </source>
</evidence>
<organism evidence="3 4">
    <name type="scientific">Paenibacillus flagellatus</name>
    <dbReference type="NCBI Taxonomy" id="2211139"/>
    <lineage>
        <taxon>Bacteria</taxon>
        <taxon>Bacillati</taxon>
        <taxon>Bacillota</taxon>
        <taxon>Bacilli</taxon>
        <taxon>Bacillales</taxon>
        <taxon>Paenibacillaceae</taxon>
        <taxon>Paenibacillus</taxon>
    </lineage>
</organism>
<evidence type="ECO:0000313" key="3">
    <source>
        <dbReference type="EMBL" id="PYI53013.1"/>
    </source>
</evidence>
<comment type="caution">
    <text evidence="3">The sequence shown here is derived from an EMBL/GenBank/DDBJ whole genome shotgun (WGS) entry which is preliminary data.</text>
</comment>
<keyword evidence="4" id="KW-1185">Reference proteome</keyword>
<dbReference type="EMBL" id="QJVJ01000008">
    <property type="protein sequence ID" value="PYI53013.1"/>
    <property type="molecule type" value="Genomic_DNA"/>
</dbReference>
<dbReference type="InterPro" id="IPR046720">
    <property type="entry name" value="DUF6612"/>
</dbReference>
<accession>A0A2V5K5N4</accession>
<name>A0A2V5K5N4_9BACL</name>
<feature type="region of interest" description="Disordered" evidence="1">
    <location>
        <begin position="431"/>
        <end position="468"/>
    </location>
</feature>
<protein>
    <recommendedName>
        <fullName evidence="2">SLH domain-containing protein</fullName>
    </recommendedName>
</protein>
<sequence>MKRFPPILVIVDEEPIRFVSLIESYPYHSIGEFPMKKRFVTVPAAILALSLSAVPTFAAGASPEAPLTRGQFFSQVAEHLKLAPADESIAHPADVSADSPYAAPIRALIERHILDGYPDGTFRPDQPITKQEAGYVLARFLGFADGDALDRLQAKFGVSLGDSALVPSAAARQAIQASLANDAKVVEWLEQSYAKQAELKSFRFSMDQSMAIRLKGGLPVPGSVAVSVYSEAAFDLEKGMHMTTSMKMPSIPDAPQTMEMEQFFVPEGVFMKMPDPTGSGAAKWYNASKLMPYTFEQLIDLQKNGASMNAALLNKLFFYRDLGVKEVDGASKRTIEVNGKIHDFESIMKALGSVVQDKNLLGTLPDAADLARMSLSMNGTMVFDESTKLIDRMDLSLSIGYPATDTMPLEGMDMEIAAEYKAYNEQVDIKLPDEAKNAPELPGIGGGALPELPATPEGETPNGDKPAN</sequence>
<evidence type="ECO:0000313" key="4">
    <source>
        <dbReference type="Proteomes" id="UP000247476"/>
    </source>
</evidence>
<dbReference type="AlphaFoldDB" id="A0A2V5K5N4"/>
<dbReference type="PROSITE" id="PS51272">
    <property type="entry name" value="SLH"/>
    <property type="match status" value="1"/>
</dbReference>
<dbReference type="Pfam" id="PF00395">
    <property type="entry name" value="SLH"/>
    <property type="match status" value="1"/>
</dbReference>
<gene>
    <name evidence="3" type="ORF">DLM86_18615</name>
</gene>
<dbReference type="InterPro" id="IPR001119">
    <property type="entry name" value="SLH_dom"/>
</dbReference>
<dbReference type="Pfam" id="PF20316">
    <property type="entry name" value="DUF6612"/>
    <property type="match status" value="1"/>
</dbReference>